<dbReference type="AlphaFoldDB" id="A0ABD3WNH0"/>
<dbReference type="GO" id="GO:0003677">
    <property type="term" value="F:DNA binding"/>
    <property type="evidence" value="ECO:0007669"/>
    <property type="project" value="UniProtKB-KW"/>
</dbReference>
<evidence type="ECO:0000256" key="3">
    <source>
        <dbReference type="ARBA" id="ARBA00015212"/>
    </source>
</evidence>
<evidence type="ECO:0000256" key="6">
    <source>
        <dbReference type="ARBA" id="ARBA00023242"/>
    </source>
</evidence>
<accession>A0ABD3WNH0</accession>
<name>A0ABD3WNH0_SINWO</name>
<dbReference type="InterPro" id="IPR011082">
    <property type="entry name" value="Exosome-assoc_fac/DNA_repair"/>
</dbReference>
<dbReference type="PANTHER" id="PTHR15341:SF3">
    <property type="entry name" value="NUCLEAR NUCLEIC ACID-BINDING PROTEIN C1D"/>
    <property type="match status" value="1"/>
</dbReference>
<protein>
    <recommendedName>
        <fullName evidence="3 7">Nuclear nucleic acid-binding protein C1D</fullName>
    </recommendedName>
</protein>
<evidence type="ECO:0000256" key="5">
    <source>
        <dbReference type="ARBA" id="ARBA00022884"/>
    </source>
</evidence>
<evidence type="ECO:0000256" key="4">
    <source>
        <dbReference type="ARBA" id="ARBA00022552"/>
    </source>
</evidence>
<feature type="compositionally biased region" description="Basic and acidic residues" evidence="8">
    <location>
        <begin position="137"/>
        <end position="157"/>
    </location>
</feature>
<keyword evidence="7" id="KW-0238">DNA-binding</keyword>
<gene>
    <name evidence="9" type="ORF">ACJMK2_037313</name>
</gene>
<dbReference type="GO" id="GO:0005737">
    <property type="term" value="C:cytoplasm"/>
    <property type="evidence" value="ECO:0007669"/>
    <property type="project" value="UniProtKB-SubCell"/>
</dbReference>
<keyword evidence="7" id="KW-0963">Cytoplasm</keyword>
<organism evidence="9 10">
    <name type="scientific">Sinanodonta woodiana</name>
    <name type="common">Chinese pond mussel</name>
    <name type="synonym">Anodonta woodiana</name>
    <dbReference type="NCBI Taxonomy" id="1069815"/>
    <lineage>
        <taxon>Eukaryota</taxon>
        <taxon>Metazoa</taxon>
        <taxon>Spiralia</taxon>
        <taxon>Lophotrochozoa</taxon>
        <taxon>Mollusca</taxon>
        <taxon>Bivalvia</taxon>
        <taxon>Autobranchia</taxon>
        <taxon>Heteroconchia</taxon>
        <taxon>Palaeoheterodonta</taxon>
        <taxon>Unionida</taxon>
        <taxon>Unionoidea</taxon>
        <taxon>Unionidae</taxon>
        <taxon>Unioninae</taxon>
        <taxon>Sinanodonta</taxon>
    </lineage>
</organism>
<evidence type="ECO:0000313" key="10">
    <source>
        <dbReference type="Proteomes" id="UP001634394"/>
    </source>
</evidence>
<evidence type="ECO:0000256" key="8">
    <source>
        <dbReference type="SAM" id="MobiDB-lite"/>
    </source>
</evidence>
<keyword evidence="4 7" id="KW-0698">rRNA processing</keyword>
<dbReference type="Pfam" id="PF04000">
    <property type="entry name" value="Sas10_Utp3"/>
    <property type="match status" value="1"/>
</dbReference>
<dbReference type="GO" id="GO:0003723">
    <property type="term" value="F:RNA binding"/>
    <property type="evidence" value="ECO:0007669"/>
    <property type="project" value="UniProtKB-UniRule"/>
</dbReference>
<dbReference type="EMBL" id="JBJQND010000006">
    <property type="protein sequence ID" value="KAL3874273.1"/>
    <property type="molecule type" value="Genomic_DNA"/>
</dbReference>
<evidence type="ECO:0000256" key="7">
    <source>
        <dbReference type="RuleBase" id="RU368003"/>
    </source>
</evidence>
<dbReference type="GO" id="GO:0006364">
    <property type="term" value="P:rRNA processing"/>
    <property type="evidence" value="ECO:0007669"/>
    <property type="project" value="UniProtKB-KW"/>
</dbReference>
<sequence>MASDGLESSIPPEVKQKIANLDKILSEVEERLKPFLDTPYNELIAELNPLDKAKADLVAAYSINSLFWMYLNICGVNPKDHGIKQELDRIRSYMNRVKEIQDKALAPKLDVKATKRFVKSALWKAAHNNAEEAEGTVSKDESVVFESSSKRKEESFERKKKKRRRDDV</sequence>
<evidence type="ECO:0000313" key="9">
    <source>
        <dbReference type="EMBL" id="KAL3874273.1"/>
    </source>
</evidence>
<proteinExistence type="inferred from homology"/>
<comment type="subunit">
    <text evidence="7">Monomer and homodimer.</text>
</comment>
<keyword evidence="5 7" id="KW-0694">RNA-binding</keyword>
<reference evidence="9 10" key="1">
    <citation type="submission" date="2024-11" db="EMBL/GenBank/DDBJ databases">
        <title>Chromosome-level genome assembly of the freshwater bivalve Anodonta woodiana.</title>
        <authorList>
            <person name="Chen X."/>
        </authorList>
    </citation>
    <scope>NUCLEOTIDE SEQUENCE [LARGE SCALE GENOMIC DNA]</scope>
    <source>
        <strain evidence="9">MN2024</strain>
        <tissue evidence="9">Gills</tissue>
    </source>
</reference>
<feature type="region of interest" description="Disordered" evidence="8">
    <location>
        <begin position="129"/>
        <end position="168"/>
    </location>
</feature>
<keyword evidence="6 7" id="KW-0539">Nucleus</keyword>
<evidence type="ECO:0000256" key="2">
    <source>
        <dbReference type="ARBA" id="ARBA00009154"/>
    </source>
</evidence>
<evidence type="ECO:0000256" key="1">
    <source>
        <dbReference type="ARBA" id="ARBA00004123"/>
    </source>
</evidence>
<dbReference type="InterPro" id="IPR007146">
    <property type="entry name" value="Sas10/Utp3/C1D"/>
</dbReference>
<comment type="subcellular location">
    <subcellularLocation>
        <location evidence="7">Cytoplasm</location>
    </subcellularLocation>
    <subcellularLocation>
        <location evidence="7">Nucleus</location>
        <location evidence="7">Nucleolus</location>
    </subcellularLocation>
    <subcellularLocation>
        <location evidence="1 7">Nucleus</location>
    </subcellularLocation>
</comment>
<keyword evidence="10" id="KW-1185">Reference proteome</keyword>
<dbReference type="PANTHER" id="PTHR15341">
    <property type="entry name" value="SUN-COR STEROID HORMONE RECEPTOR CO-REPRESSOR"/>
    <property type="match status" value="1"/>
</dbReference>
<comment type="function">
    <text evidence="7">Plays a role in the recruitment of the exosome to pre-rRNA to mediate the 3'-5' end processing of the 5.8S rRNA.</text>
</comment>
<dbReference type="GO" id="GO:0005730">
    <property type="term" value="C:nucleolus"/>
    <property type="evidence" value="ECO:0007669"/>
    <property type="project" value="UniProtKB-SubCell"/>
</dbReference>
<feature type="compositionally biased region" description="Basic residues" evidence="8">
    <location>
        <begin position="158"/>
        <end position="168"/>
    </location>
</feature>
<comment type="similarity">
    <text evidence="2 7">Belongs to the C1D family.</text>
</comment>
<comment type="caution">
    <text evidence="9">The sequence shown here is derived from an EMBL/GenBank/DDBJ whole genome shotgun (WGS) entry which is preliminary data.</text>
</comment>
<dbReference type="Proteomes" id="UP001634394">
    <property type="component" value="Unassembled WGS sequence"/>
</dbReference>